<reference evidence="1" key="2">
    <citation type="submission" date="2025-08" db="UniProtKB">
        <authorList>
            <consortium name="Ensembl"/>
        </authorList>
    </citation>
    <scope>IDENTIFICATION</scope>
</reference>
<dbReference type="AlphaFoldDB" id="A0A5F8H260"/>
<organism evidence="1 2">
    <name type="scientific">Monodelphis domestica</name>
    <name type="common">Gray short-tailed opossum</name>
    <dbReference type="NCBI Taxonomy" id="13616"/>
    <lineage>
        <taxon>Eukaryota</taxon>
        <taxon>Metazoa</taxon>
        <taxon>Chordata</taxon>
        <taxon>Craniata</taxon>
        <taxon>Vertebrata</taxon>
        <taxon>Euteleostomi</taxon>
        <taxon>Mammalia</taxon>
        <taxon>Metatheria</taxon>
        <taxon>Didelphimorphia</taxon>
        <taxon>Didelphidae</taxon>
        <taxon>Monodelphis</taxon>
    </lineage>
</organism>
<dbReference type="Proteomes" id="UP000002280">
    <property type="component" value="Chromosome 8"/>
</dbReference>
<accession>A0A5F8H260</accession>
<protein>
    <submittedName>
        <fullName evidence="1">Uncharacterized protein</fullName>
    </submittedName>
</protein>
<name>A0A5F8H260_MONDO</name>
<sequence length="64" mass="7725">MKLRSSEEDFRAGRISLEKTVKLLEKLNIRCDGNHVKNVFKVRRYINLIFFCECHELLDREIEQ</sequence>
<dbReference type="Bgee" id="ENSMODG00000046599">
    <property type="expression patterns" value="Expressed in spermatocyte and 3 other cell types or tissues"/>
</dbReference>
<reference evidence="1" key="3">
    <citation type="submission" date="2025-09" db="UniProtKB">
        <authorList>
            <consortium name="Ensembl"/>
        </authorList>
    </citation>
    <scope>IDENTIFICATION</scope>
</reference>
<dbReference type="InParanoid" id="A0A5F8H260"/>
<dbReference type="Ensembl" id="ENSMODT00000079208.1">
    <property type="protein sequence ID" value="ENSMODP00000053476.1"/>
    <property type="gene ID" value="ENSMODG00000046599.1"/>
</dbReference>
<keyword evidence="2" id="KW-1185">Reference proteome</keyword>
<evidence type="ECO:0000313" key="2">
    <source>
        <dbReference type="Proteomes" id="UP000002280"/>
    </source>
</evidence>
<proteinExistence type="predicted"/>
<reference evidence="1 2" key="1">
    <citation type="journal article" date="2007" name="Nature">
        <title>Genome of the marsupial Monodelphis domestica reveals innovation in non-coding sequences.</title>
        <authorList>
            <person name="Mikkelsen T.S."/>
            <person name="Wakefield M.J."/>
            <person name="Aken B."/>
            <person name="Amemiya C.T."/>
            <person name="Chang J.L."/>
            <person name="Duke S."/>
            <person name="Garber M."/>
            <person name="Gentles A.J."/>
            <person name="Goodstadt L."/>
            <person name="Heger A."/>
            <person name="Jurka J."/>
            <person name="Kamal M."/>
            <person name="Mauceli E."/>
            <person name="Searle S.M."/>
            <person name="Sharpe T."/>
            <person name="Baker M.L."/>
            <person name="Batzer M.A."/>
            <person name="Benos P.V."/>
            <person name="Belov K."/>
            <person name="Clamp M."/>
            <person name="Cook A."/>
            <person name="Cuff J."/>
            <person name="Das R."/>
            <person name="Davidow L."/>
            <person name="Deakin J.E."/>
            <person name="Fazzari M.J."/>
            <person name="Glass J.L."/>
            <person name="Grabherr M."/>
            <person name="Greally J.M."/>
            <person name="Gu W."/>
            <person name="Hore T.A."/>
            <person name="Huttley G.A."/>
            <person name="Kleber M."/>
            <person name="Jirtle R.L."/>
            <person name="Koina E."/>
            <person name="Lee J.T."/>
            <person name="Mahony S."/>
            <person name="Marra M.A."/>
            <person name="Miller R.D."/>
            <person name="Nicholls R.D."/>
            <person name="Oda M."/>
            <person name="Papenfuss A.T."/>
            <person name="Parra Z.E."/>
            <person name="Pollock D.D."/>
            <person name="Ray D.A."/>
            <person name="Schein J.E."/>
            <person name="Speed T.P."/>
            <person name="Thompson K."/>
            <person name="VandeBerg J.L."/>
            <person name="Wade C.M."/>
            <person name="Walker J.A."/>
            <person name="Waters P.D."/>
            <person name="Webber C."/>
            <person name="Weidman J.R."/>
            <person name="Xie X."/>
            <person name="Zody M.C."/>
            <person name="Baldwin J."/>
            <person name="Abdouelleil A."/>
            <person name="Abdulkadir J."/>
            <person name="Abebe A."/>
            <person name="Abera B."/>
            <person name="Abreu J."/>
            <person name="Acer S.C."/>
            <person name="Aftuck L."/>
            <person name="Alexander A."/>
            <person name="An P."/>
            <person name="Anderson E."/>
            <person name="Anderson S."/>
            <person name="Arachi H."/>
            <person name="Azer M."/>
            <person name="Bachantsang P."/>
            <person name="Barry A."/>
            <person name="Bayul T."/>
            <person name="Berlin A."/>
            <person name="Bessette D."/>
            <person name="Bloom T."/>
            <person name="Bloom T."/>
            <person name="Boguslavskiy L."/>
            <person name="Bonnet C."/>
            <person name="Boukhgalter B."/>
            <person name="Bourzgui I."/>
            <person name="Brown A."/>
            <person name="Cahill P."/>
            <person name="Channer S."/>
            <person name="Cheshatsang Y."/>
            <person name="Chuda L."/>
            <person name="Citroen M."/>
            <person name="Collymore A."/>
            <person name="Cooke P."/>
            <person name="Costello M."/>
            <person name="D'Aco K."/>
            <person name="Daza R."/>
            <person name="De Haan G."/>
            <person name="DeGray S."/>
            <person name="DeMaso C."/>
            <person name="Dhargay N."/>
            <person name="Dooley K."/>
            <person name="Dooley E."/>
            <person name="Doricent M."/>
            <person name="Dorje P."/>
            <person name="Dorjee K."/>
            <person name="Dupes A."/>
            <person name="Elong R."/>
            <person name="Falk J."/>
            <person name="Farina A."/>
            <person name="Faro S."/>
            <person name="Ferguson D."/>
            <person name="Fisher S."/>
            <person name="Foley C.D."/>
            <person name="Franke A."/>
            <person name="Friedrich D."/>
            <person name="Gadbois L."/>
            <person name="Gearin G."/>
            <person name="Gearin C.R."/>
            <person name="Giannoukos G."/>
            <person name="Goode T."/>
            <person name="Graham J."/>
            <person name="Grandbois E."/>
            <person name="Grewal S."/>
            <person name="Gyaltsen K."/>
            <person name="Hafez N."/>
            <person name="Hagos B."/>
            <person name="Hall J."/>
            <person name="Henson C."/>
            <person name="Hollinger A."/>
            <person name="Honan T."/>
            <person name="Huard M.D."/>
            <person name="Hughes L."/>
            <person name="Hurhula B."/>
            <person name="Husby M.E."/>
            <person name="Kamat A."/>
            <person name="Kanga B."/>
            <person name="Kashin S."/>
            <person name="Khazanovich D."/>
            <person name="Kisner P."/>
            <person name="Lance K."/>
            <person name="Lara M."/>
            <person name="Lee W."/>
            <person name="Lennon N."/>
            <person name="Letendre F."/>
            <person name="LeVine R."/>
            <person name="Lipovsky A."/>
            <person name="Liu X."/>
            <person name="Liu J."/>
            <person name="Liu S."/>
            <person name="Lokyitsang T."/>
            <person name="Lokyitsang Y."/>
            <person name="Lubonja R."/>
            <person name="Lui A."/>
            <person name="MacDonald P."/>
            <person name="Magnisalis V."/>
            <person name="Maru K."/>
            <person name="Matthews C."/>
            <person name="McCusker W."/>
            <person name="McDonough S."/>
            <person name="Mehta T."/>
            <person name="Meldrim J."/>
            <person name="Meneus L."/>
            <person name="Mihai O."/>
            <person name="Mihalev A."/>
            <person name="Mihova T."/>
            <person name="Mittelman R."/>
            <person name="Mlenga V."/>
            <person name="Montmayeur A."/>
            <person name="Mulrain L."/>
            <person name="Navidi A."/>
            <person name="Naylor J."/>
            <person name="Negash T."/>
            <person name="Nguyen T."/>
            <person name="Nguyen N."/>
            <person name="Nicol R."/>
            <person name="Norbu C."/>
            <person name="Norbu N."/>
            <person name="Novod N."/>
            <person name="O'Neill B."/>
            <person name="Osman S."/>
            <person name="Markiewicz E."/>
            <person name="Oyono O.L."/>
            <person name="Patti C."/>
            <person name="Phunkhang P."/>
            <person name="Pierre F."/>
            <person name="Priest M."/>
            <person name="Raghuraman S."/>
            <person name="Rege F."/>
            <person name="Reyes R."/>
            <person name="Rise C."/>
            <person name="Rogov P."/>
            <person name="Ross K."/>
            <person name="Ryan E."/>
            <person name="Settipalli S."/>
            <person name="Shea T."/>
            <person name="Sherpa N."/>
            <person name="Shi L."/>
            <person name="Shih D."/>
            <person name="Sparrow T."/>
            <person name="Spaulding J."/>
            <person name="Stalker J."/>
            <person name="Stange-Thomann N."/>
            <person name="Stavropoulos S."/>
            <person name="Stone C."/>
            <person name="Strader C."/>
            <person name="Tesfaye S."/>
            <person name="Thomson T."/>
            <person name="Thoulutsang Y."/>
            <person name="Thoulutsang D."/>
            <person name="Topham K."/>
            <person name="Topping I."/>
            <person name="Tsamla T."/>
            <person name="Vassiliev H."/>
            <person name="Vo A."/>
            <person name="Wangchuk T."/>
            <person name="Wangdi T."/>
            <person name="Weiand M."/>
            <person name="Wilkinson J."/>
            <person name="Wilson A."/>
            <person name="Yadav S."/>
            <person name="Young G."/>
            <person name="Yu Q."/>
            <person name="Zembek L."/>
            <person name="Zhong D."/>
            <person name="Zimmer A."/>
            <person name="Zwirko Z."/>
            <person name="Jaffe D.B."/>
            <person name="Alvarez P."/>
            <person name="Brockman W."/>
            <person name="Butler J."/>
            <person name="Chin C."/>
            <person name="Gnerre S."/>
            <person name="MacCallum I."/>
            <person name="Graves J.A."/>
            <person name="Ponting C.P."/>
            <person name="Breen M."/>
            <person name="Samollow P.B."/>
            <person name="Lander E.S."/>
            <person name="Lindblad-Toh K."/>
        </authorList>
    </citation>
    <scope>NUCLEOTIDE SEQUENCE [LARGE SCALE GENOMIC DNA]</scope>
</reference>
<evidence type="ECO:0000313" key="1">
    <source>
        <dbReference type="Ensembl" id="ENSMODP00000053476.1"/>
    </source>
</evidence>